<dbReference type="EMBL" id="JAMKOV010000006">
    <property type="protein sequence ID" value="KAI8039092.1"/>
    <property type="molecule type" value="Genomic_DNA"/>
</dbReference>
<organism evidence="1 2">
    <name type="scientific">Drosophila gunungcola</name>
    <name type="common">fruit fly</name>
    <dbReference type="NCBI Taxonomy" id="103775"/>
    <lineage>
        <taxon>Eukaryota</taxon>
        <taxon>Metazoa</taxon>
        <taxon>Ecdysozoa</taxon>
        <taxon>Arthropoda</taxon>
        <taxon>Hexapoda</taxon>
        <taxon>Insecta</taxon>
        <taxon>Pterygota</taxon>
        <taxon>Neoptera</taxon>
        <taxon>Endopterygota</taxon>
        <taxon>Diptera</taxon>
        <taxon>Brachycera</taxon>
        <taxon>Muscomorpha</taxon>
        <taxon>Ephydroidea</taxon>
        <taxon>Drosophilidae</taxon>
        <taxon>Drosophila</taxon>
        <taxon>Sophophora</taxon>
    </lineage>
</organism>
<dbReference type="Proteomes" id="UP001059596">
    <property type="component" value="Unassembled WGS sequence"/>
</dbReference>
<comment type="caution">
    <text evidence="1">The sequence shown here is derived from an EMBL/GenBank/DDBJ whole genome shotgun (WGS) entry which is preliminary data.</text>
</comment>
<proteinExistence type="predicted"/>
<name>A0A9Q0BNL8_9MUSC</name>
<reference evidence="1" key="1">
    <citation type="journal article" date="2023" name="Genome Biol. Evol.">
        <title>Long-read-based Genome Assembly of Drosophila gunungcola Reveals Fewer Chemosensory Genes in Flower-breeding Species.</title>
        <authorList>
            <person name="Negi A."/>
            <person name="Liao B.Y."/>
            <person name="Yeh S.D."/>
        </authorList>
    </citation>
    <scope>NUCLEOTIDE SEQUENCE</scope>
    <source>
        <strain evidence="1">Sukarami</strain>
    </source>
</reference>
<protein>
    <submittedName>
        <fullName evidence="1">Uncharacterized protein</fullName>
    </submittedName>
</protein>
<gene>
    <name evidence="1" type="ORF">M5D96_007807</name>
</gene>
<evidence type="ECO:0000313" key="1">
    <source>
        <dbReference type="EMBL" id="KAI8039092.1"/>
    </source>
</evidence>
<accession>A0A9Q0BNL8</accession>
<keyword evidence="2" id="KW-1185">Reference proteome</keyword>
<dbReference type="AlphaFoldDB" id="A0A9Q0BNL8"/>
<sequence length="70" mass="7791">MIVSLIAYAIPNDIMHTLSGLKRCGTQAHFVDLCVPIFKCLGASNSICTLHNANKYRKANNFVPISWQQI</sequence>
<evidence type="ECO:0000313" key="2">
    <source>
        <dbReference type="Proteomes" id="UP001059596"/>
    </source>
</evidence>